<dbReference type="OrthoDB" id="6131018at2759"/>
<evidence type="ECO:0000313" key="2">
    <source>
        <dbReference type="Proteomes" id="UP000507470"/>
    </source>
</evidence>
<organism evidence="1 2">
    <name type="scientific">Mytilus coruscus</name>
    <name type="common">Sea mussel</name>
    <dbReference type="NCBI Taxonomy" id="42192"/>
    <lineage>
        <taxon>Eukaryota</taxon>
        <taxon>Metazoa</taxon>
        <taxon>Spiralia</taxon>
        <taxon>Lophotrochozoa</taxon>
        <taxon>Mollusca</taxon>
        <taxon>Bivalvia</taxon>
        <taxon>Autobranchia</taxon>
        <taxon>Pteriomorphia</taxon>
        <taxon>Mytilida</taxon>
        <taxon>Mytiloidea</taxon>
        <taxon>Mytilidae</taxon>
        <taxon>Mytilinae</taxon>
        <taxon>Mytilus</taxon>
    </lineage>
</organism>
<dbReference type="SUPFAM" id="SSF50969">
    <property type="entry name" value="YVTN repeat-like/Quinoprotein amine dehydrogenase"/>
    <property type="match status" value="1"/>
</dbReference>
<dbReference type="EMBL" id="CACVKT020002755">
    <property type="protein sequence ID" value="CAC5379912.1"/>
    <property type="molecule type" value="Genomic_DNA"/>
</dbReference>
<dbReference type="AlphaFoldDB" id="A0A6J8B7I0"/>
<dbReference type="Gene3D" id="2.120.10.30">
    <property type="entry name" value="TolB, C-terminal domain"/>
    <property type="match status" value="1"/>
</dbReference>
<proteinExistence type="predicted"/>
<name>A0A6J8B7I0_MYTCO</name>
<dbReference type="InterPro" id="IPR011042">
    <property type="entry name" value="6-blade_b-propeller_TolB-like"/>
</dbReference>
<evidence type="ECO:0000313" key="1">
    <source>
        <dbReference type="EMBL" id="CAC5379912.1"/>
    </source>
</evidence>
<protein>
    <submittedName>
        <fullName evidence="1">Uncharacterized protein</fullName>
    </submittedName>
</protein>
<dbReference type="Proteomes" id="UP000507470">
    <property type="component" value="Unassembled WGS sequence"/>
</dbReference>
<sequence length="317" mass="35628">MFLLLNEYQLEILDFEIKIQEILPALETARMIYQSPEDIENMVRSLGSTTLNSLQYNTDYKPSKIQVQVPSLVPRMPSQFTLHRRLDIIRSGDVLITSIDSGDYLQDCKLSGEPWDIAVIPGENKAVATLPSLSLIEFIDINTMTASSKHSIPGGGLGVAIVNDKICVCGYQEPGIINIFNKQGKFINSLKVPDVAGYIMYLHPGPGDSVYYTDIHYRAVGCTTLEGEQRFRYTSTDLIGPNAVITDKTGNLYVACKDSNNIQRITPNGEFLDMILNTENDIYDPTDILFSKDYRKLFALNHVKNNTYIIVFLCSYR</sequence>
<reference evidence="1 2" key="1">
    <citation type="submission" date="2020-06" db="EMBL/GenBank/DDBJ databases">
        <authorList>
            <person name="Li R."/>
            <person name="Bekaert M."/>
        </authorList>
    </citation>
    <scope>NUCLEOTIDE SEQUENCE [LARGE SCALE GENOMIC DNA]</scope>
    <source>
        <strain evidence="2">wild</strain>
    </source>
</reference>
<dbReference type="InterPro" id="IPR011044">
    <property type="entry name" value="Quino_amine_DH_bsu"/>
</dbReference>
<gene>
    <name evidence="1" type="ORF">MCOR_15914</name>
</gene>
<keyword evidence="2" id="KW-1185">Reference proteome</keyword>
<accession>A0A6J8B7I0</accession>